<dbReference type="SUPFAM" id="SSF53474">
    <property type="entry name" value="alpha/beta-Hydrolases"/>
    <property type="match status" value="1"/>
</dbReference>
<protein>
    <submittedName>
        <fullName evidence="3">Alpha/beta hydrolase</fullName>
    </submittedName>
</protein>
<accession>A0ABP8ZIC4</accession>
<dbReference type="Pfam" id="PF07859">
    <property type="entry name" value="Abhydrolase_3"/>
    <property type="match status" value="1"/>
</dbReference>
<dbReference type="Proteomes" id="UP001499882">
    <property type="component" value="Unassembled WGS sequence"/>
</dbReference>
<dbReference type="PANTHER" id="PTHR48081">
    <property type="entry name" value="AB HYDROLASE SUPERFAMILY PROTEIN C4A8.06C"/>
    <property type="match status" value="1"/>
</dbReference>
<sequence>MPSRRHQLLAWAVPRLRKASELESPDVERARLEERHAATPRTLPTRLVRGFEKRFCVVTEVLTGASGEFASYGITPRGTDPRHTLLYLHGGGYVSGVDPNHVRYATRLAVELGARVVLPDYPLAPEHTWRDSHPVIADLAARWAEDSDRLVIAGDSAGGGYALALALTLRDRGGPQPSHLLLHSPWVDLTTSTPETAEFSARDPWLFLGKLQAYAAWWAGAPDDLARPEVSPGLGDLGGLPPALMFCGTRDTLAPGCRLLERRAAEAEWDLTYVEVADLIHVYPLLPFVPEADDAWRRTLEFLR</sequence>
<proteinExistence type="predicted"/>
<evidence type="ECO:0000256" key="1">
    <source>
        <dbReference type="ARBA" id="ARBA00022801"/>
    </source>
</evidence>
<feature type="domain" description="Alpha/beta hydrolase fold-3" evidence="2">
    <location>
        <begin position="85"/>
        <end position="283"/>
    </location>
</feature>
<dbReference type="InterPro" id="IPR013094">
    <property type="entry name" value="AB_hydrolase_3"/>
</dbReference>
<dbReference type="InterPro" id="IPR050300">
    <property type="entry name" value="GDXG_lipolytic_enzyme"/>
</dbReference>
<gene>
    <name evidence="3" type="ORF">GCM10023350_48270</name>
</gene>
<comment type="caution">
    <text evidence="3">The sequence shown here is derived from an EMBL/GenBank/DDBJ whole genome shotgun (WGS) entry which is preliminary data.</text>
</comment>
<dbReference type="GO" id="GO:0016787">
    <property type="term" value="F:hydrolase activity"/>
    <property type="evidence" value="ECO:0007669"/>
    <property type="project" value="UniProtKB-KW"/>
</dbReference>
<evidence type="ECO:0000313" key="4">
    <source>
        <dbReference type="Proteomes" id="UP001499882"/>
    </source>
</evidence>
<dbReference type="EMBL" id="BAABKN010000033">
    <property type="protein sequence ID" value="GAA4756980.1"/>
    <property type="molecule type" value="Genomic_DNA"/>
</dbReference>
<reference evidence="4" key="1">
    <citation type="journal article" date="2019" name="Int. J. Syst. Evol. Microbiol.">
        <title>The Global Catalogue of Microorganisms (GCM) 10K type strain sequencing project: providing services to taxonomists for standard genome sequencing and annotation.</title>
        <authorList>
            <consortium name="The Broad Institute Genomics Platform"/>
            <consortium name="The Broad Institute Genome Sequencing Center for Infectious Disease"/>
            <person name="Wu L."/>
            <person name="Ma J."/>
        </authorList>
    </citation>
    <scope>NUCLEOTIDE SEQUENCE [LARGE SCALE GENOMIC DNA]</scope>
    <source>
        <strain evidence="4">JCM 18532</strain>
    </source>
</reference>
<organism evidence="3 4">
    <name type="scientific">Nocardioides endophyticus</name>
    <dbReference type="NCBI Taxonomy" id="1353775"/>
    <lineage>
        <taxon>Bacteria</taxon>
        <taxon>Bacillati</taxon>
        <taxon>Actinomycetota</taxon>
        <taxon>Actinomycetes</taxon>
        <taxon>Propionibacteriales</taxon>
        <taxon>Nocardioidaceae</taxon>
        <taxon>Nocardioides</taxon>
    </lineage>
</organism>
<dbReference type="RefSeq" id="WP_345529668.1">
    <property type="nucleotide sequence ID" value="NZ_BAABKN010000033.1"/>
</dbReference>
<evidence type="ECO:0000259" key="2">
    <source>
        <dbReference type="Pfam" id="PF07859"/>
    </source>
</evidence>
<evidence type="ECO:0000313" key="3">
    <source>
        <dbReference type="EMBL" id="GAA4756980.1"/>
    </source>
</evidence>
<dbReference type="InterPro" id="IPR029058">
    <property type="entry name" value="AB_hydrolase_fold"/>
</dbReference>
<dbReference type="PANTHER" id="PTHR48081:SF8">
    <property type="entry name" value="ALPHA_BETA HYDROLASE FOLD-3 DOMAIN-CONTAINING PROTEIN-RELATED"/>
    <property type="match status" value="1"/>
</dbReference>
<keyword evidence="4" id="KW-1185">Reference proteome</keyword>
<keyword evidence="1 3" id="KW-0378">Hydrolase</keyword>
<dbReference type="Gene3D" id="3.40.50.1820">
    <property type="entry name" value="alpha/beta hydrolase"/>
    <property type="match status" value="1"/>
</dbReference>
<name>A0ABP8ZIC4_9ACTN</name>